<gene>
    <name evidence="4" type="ORF">UCRPA7_3164</name>
</gene>
<evidence type="ECO:0000259" key="3">
    <source>
        <dbReference type="PROSITE" id="PS50878"/>
    </source>
</evidence>
<dbReference type="InterPro" id="IPR000477">
    <property type="entry name" value="RT_dom"/>
</dbReference>
<reference evidence="5" key="1">
    <citation type="journal article" date="2013" name="Genome Announc.">
        <title>Draft genome sequence of the ascomycete Phaeoacremonium aleophilum strain UCR-PA7, a causal agent of the esca disease complex in grapevines.</title>
        <authorList>
            <person name="Blanco-Ulate B."/>
            <person name="Rolshausen P."/>
            <person name="Cantu D."/>
        </authorList>
    </citation>
    <scope>NUCLEOTIDE SEQUENCE [LARGE SCALE GENOMIC DNA]</scope>
    <source>
        <strain evidence="5">UCR-PA7</strain>
    </source>
</reference>
<name>R8BPR6_PHAM7</name>
<evidence type="ECO:0000313" key="5">
    <source>
        <dbReference type="Proteomes" id="UP000014074"/>
    </source>
</evidence>
<dbReference type="AlphaFoldDB" id="R8BPR6"/>
<dbReference type="Pfam" id="PF00078">
    <property type="entry name" value="RVT_1"/>
    <property type="match status" value="1"/>
</dbReference>
<dbReference type="GeneID" id="19323486"/>
<proteinExistence type="predicted"/>
<dbReference type="PANTHER" id="PTHR33064:SF37">
    <property type="entry name" value="RIBONUCLEASE H"/>
    <property type="match status" value="1"/>
</dbReference>
<dbReference type="RefSeq" id="XP_007913925.1">
    <property type="nucleotide sequence ID" value="XM_007915734.1"/>
</dbReference>
<organism evidence="4 5">
    <name type="scientific">Phaeoacremonium minimum (strain UCR-PA7)</name>
    <name type="common">Esca disease fungus</name>
    <name type="synonym">Togninia minima</name>
    <dbReference type="NCBI Taxonomy" id="1286976"/>
    <lineage>
        <taxon>Eukaryota</taxon>
        <taxon>Fungi</taxon>
        <taxon>Dikarya</taxon>
        <taxon>Ascomycota</taxon>
        <taxon>Pezizomycotina</taxon>
        <taxon>Sordariomycetes</taxon>
        <taxon>Sordariomycetidae</taxon>
        <taxon>Togniniales</taxon>
        <taxon>Togniniaceae</taxon>
        <taxon>Phaeoacremonium</taxon>
    </lineage>
</organism>
<dbReference type="SUPFAM" id="SSF56672">
    <property type="entry name" value="DNA/RNA polymerases"/>
    <property type="match status" value="1"/>
</dbReference>
<evidence type="ECO:0000256" key="1">
    <source>
        <dbReference type="ARBA" id="ARBA00004173"/>
    </source>
</evidence>
<dbReference type="Proteomes" id="UP000014074">
    <property type="component" value="Unassembled WGS sequence"/>
</dbReference>
<dbReference type="InterPro" id="IPR043502">
    <property type="entry name" value="DNA/RNA_pol_sf"/>
</dbReference>
<evidence type="ECO:0000256" key="2">
    <source>
        <dbReference type="ARBA" id="ARBA00023128"/>
    </source>
</evidence>
<dbReference type="FunFam" id="3.30.70.270:FF:000003">
    <property type="entry name" value="Transposon Ty3-G Gag-Pol polyprotein"/>
    <property type="match status" value="1"/>
</dbReference>
<dbReference type="KEGG" id="tmn:UCRPA7_3164"/>
<dbReference type="GO" id="GO:0005739">
    <property type="term" value="C:mitochondrion"/>
    <property type="evidence" value="ECO:0007669"/>
    <property type="project" value="UniProtKB-SubCell"/>
</dbReference>
<keyword evidence="2" id="KW-0496">Mitochondrion</keyword>
<dbReference type="InterPro" id="IPR051320">
    <property type="entry name" value="Viral_Replic_Matur_Polypro"/>
</dbReference>
<comment type="subcellular location">
    <subcellularLocation>
        <location evidence="1">Mitochondrion</location>
    </subcellularLocation>
</comment>
<dbReference type="eggNOG" id="KOG0017">
    <property type="taxonomic scope" value="Eukaryota"/>
</dbReference>
<dbReference type="PROSITE" id="PS50878">
    <property type="entry name" value="RT_POL"/>
    <property type="match status" value="1"/>
</dbReference>
<dbReference type="EMBL" id="KB933008">
    <property type="protein sequence ID" value="EOO01341.1"/>
    <property type="molecule type" value="Genomic_DNA"/>
</dbReference>
<evidence type="ECO:0000313" key="4">
    <source>
        <dbReference type="EMBL" id="EOO01341.1"/>
    </source>
</evidence>
<dbReference type="Gene3D" id="3.30.70.270">
    <property type="match status" value="2"/>
</dbReference>
<accession>R8BPR6</accession>
<dbReference type="OrthoDB" id="5245018at2759"/>
<dbReference type="PANTHER" id="PTHR33064">
    <property type="entry name" value="POL PROTEIN"/>
    <property type="match status" value="1"/>
</dbReference>
<protein>
    <submittedName>
        <fullName evidence="4">Putative retrotransposon nucleocapsid protein</fullName>
    </submittedName>
</protein>
<feature type="domain" description="Reverse transcriptase" evidence="3">
    <location>
        <begin position="1"/>
        <end position="68"/>
    </location>
</feature>
<dbReference type="HOGENOM" id="CLU_000384_33_7_1"/>
<sequence>MINHVLRNYLDQFVVVYLDDILIFSKTPEEHERHVHQVLATLEDAQLLVEPGKAKWHAQEVKYLGYCISPGKIGMDPEKVRAIRDWPRPQNVKDAPSVLGFMNFYRRFVKGYSQVATPLTQLTKKDQAFE</sequence>
<dbReference type="InterPro" id="IPR043128">
    <property type="entry name" value="Rev_trsase/Diguanyl_cyclase"/>
</dbReference>
<keyword evidence="5" id="KW-1185">Reference proteome</keyword>